<dbReference type="InterPro" id="IPR036390">
    <property type="entry name" value="WH_DNA-bd_sf"/>
</dbReference>
<dbReference type="AlphaFoldDB" id="A0A2H5F3G0"/>
<dbReference type="SUPFAM" id="SSF48008">
    <property type="entry name" value="GntR ligand-binding domain-like"/>
    <property type="match status" value="1"/>
</dbReference>
<protein>
    <submittedName>
        <fullName evidence="5">GntR family transcriptional regulator</fullName>
    </submittedName>
</protein>
<evidence type="ECO:0000256" key="2">
    <source>
        <dbReference type="ARBA" id="ARBA00023125"/>
    </source>
</evidence>
<dbReference type="Gene3D" id="1.20.120.530">
    <property type="entry name" value="GntR ligand-binding domain-like"/>
    <property type="match status" value="1"/>
</dbReference>
<proteinExistence type="predicted"/>
<organism evidence="5 6">
    <name type="scientific">Paracoccus zhejiangensis</name>
    <dbReference type="NCBI Taxonomy" id="1077935"/>
    <lineage>
        <taxon>Bacteria</taxon>
        <taxon>Pseudomonadati</taxon>
        <taxon>Pseudomonadota</taxon>
        <taxon>Alphaproteobacteria</taxon>
        <taxon>Rhodobacterales</taxon>
        <taxon>Paracoccaceae</taxon>
        <taxon>Paracoccus</taxon>
    </lineage>
</organism>
<dbReference type="GO" id="GO:0003677">
    <property type="term" value="F:DNA binding"/>
    <property type="evidence" value="ECO:0007669"/>
    <property type="project" value="UniProtKB-KW"/>
</dbReference>
<dbReference type="EMBL" id="CP025430">
    <property type="protein sequence ID" value="AUH66080.1"/>
    <property type="molecule type" value="Genomic_DNA"/>
</dbReference>
<dbReference type="KEGG" id="pzh:CX676_01250"/>
<dbReference type="OrthoDB" id="7768882at2"/>
<dbReference type="PANTHER" id="PTHR43537:SF5">
    <property type="entry name" value="UXU OPERON TRANSCRIPTIONAL REGULATOR"/>
    <property type="match status" value="1"/>
</dbReference>
<dbReference type="InterPro" id="IPR011711">
    <property type="entry name" value="GntR_C"/>
</dbReference>
<sequence length="216" mass="23954">MKPTEDLQSDQAFKMLLAQLRSGRLRGSALLATPELVELIGFPLSATREAIKRAEEQSLLRILPKRGVVIMDTGPETTRACMDMRATLDKEGARRLLAAGTPDLSALRRAHETLLAEVEGDPGADLSQRAITTDLSLHDFLASGLDNPFLQQAYAANRNRIAIIQNARNFLPDRVRPAMQEHLQIITALESGDSMAVTERIDHHLKLTLRWWGIEG</sequence>
<feature type="domain" description="GntR C-terminal" evidence="4">
    <location>
        <begin position="80"/>
        <end position="207"/>
    </location>
</feature>
<dbReference type="Gene3D" id="1.10.10.10">
    <property type="entry name" value="Winged helix-like DNA-binding domain superfamily/Winged helix DNA-binding domain"/>
    <property type="match status" value="1"/>
</dbReference>
<dbReference type="InterPro" id="IPR008920">
    <property type="entry name" value="TF_FadR/GntR_C"/>
</dbReference>
<accession>A0A2H5F3G0</accession>
<dbReference type="PANTHER" id="PTHR43537">
    <property type="entry name" value="TRANSCRIPTIONAL REGULATOR, GNTR FAMILY"/>
    <property type="match status" value="1"/>
</dbReference>
<dbReference type="SMART" id="SM00895">
    <property type="entry name" value="FCD"/>
    <property type="match status" value="1"/>
</dbReference>
<evidence type="ECO:0000256" key="1">
    <source>
        <dbReference type="ARBA" id="ARBA00023015"/>
    </source>
</evidence>
<keyword evidence="3" id="KW-0804">Transcription</keyword>
<dbReference type="InterPro" id="IPR036388">
    <property type="entry name" value="WH-like_DNA-bd_sf"/>
</dbReference>
<keyword evidence="1" id="KW-0805">Transcription regulation</keyword>
<evidence type="ECO:0000256" key="3">
    <source>
        <dbReference type="ARBA" id="ARBA00023163"/>
    </source>
</evidence>
<dbReference type="SUPFAM" id="SSF46785">
    <property type="entry name" value="Winged helix' DNA-binding domain"/>
    <property type="match status" value="1"/>
</dbReference>
<keyword evidence="6" id="KW-1185">Reference proteome</keyword>
<keyword evidence="2" id="KW-0238">DNA-binding</keyword>
<reference evidence="5 6" key="1">
    <citation type="journal article" date="2013" name="Antonie Van Leeuwenhoek">
        <title>Paracoccus zhejiangensis sp. nov., isolated from activated sludge in wastewater-treatment system.</title>
        <authorList>
            <person name="Wu Z.G."/>
            <person name="Zhang D.F."/>
            <person name="Liu Y.L."/>
            <person name="Wang F."/>
            <person name="Jiang X."/>
            <person name="Li C."/>
            <person name="Li S.P."/>
            <person name="Hong Q."/>
            <person name="Li W.J."/>
        </authorList>
    </citation>
    <scope>NUCLEOTIDE SEQUENCE [LARGE SCALE GENOMIC DNA]</scope>
    <source>
        <strain evidence="5 6">J6</strain>
    </source>
</reference>
<dbReference type="RefSeq" id="WP_101754057.1">
    <property type="nucleotide sequence ID" value="NZ_CP025430.1"/>
</dbReference>
<dbReference type="Proteomes" id="UP000234530">
    <property type="component" value="Chromosome"/>
</dbReference>
<dbReference type="Pfam" id="PF07729">
    <property type="entry name" value="FCD"/>
    <property type="match status" value="1"/>
</dbReference>
<evidence type="ECO:0000313" key="6">
    <source>
        <dbReference type="Proteomes" id="UP000234530"/>
    </source>
</evidence>
<evidence type="ECO:0000259" key="4">
    <source>
        <dbReference type="SMART" id="SM00895"/>
    </source>
</evidence>
<evidence type="ECO:0000313" key="5">
    <source>
        <dbReference type="EMBL" id="AUH66080.1"/>
    </source>
</evidence>
<gene>
    <name evidence="5" type="ORF">CX676_01250</name>
</gene>
<name>A0A2H5F3G0_9RHOB</name>